<dbReference type="Gene3D" id="3.30.565.10">
    <property type="entry name" value="Histidine kinase-like ATPase, C-terminal domain"/>
    <property type="match status" value="1"/>
</dbReference>
<gene>
    <name evidence="14" type="ORF">CLV57_3136</name>
</gene>
<dbReference type="PROSITE" id="PS50109">
    <property type="entry name" value="HIS_KIN"/>
    <property type="match status" value="1"/>
</dbReference>
<keyword evidence="10 11" id="KW-0472">Membrane</keyword>
<dbReference type="PRINTS" id="PR00344">
    <property type="entry name" value="BCTRLSENSOR"/>
</dbReference>
<dbReference type="CDD" id="cd00082">
    <property type="entry name" value="HisKA"/>
    <property type="match status" value="1"/>
</dbReference>
<evidence type="ECO:0000256" key="6">
    <source>
        <dbReference type="ARBA" id="ARBA00022692"/>
    </source>
</evidence>
<keyword evidence="7 14" id="KW-0418">Kinase</keyword>
<evidence type="ECO:0000256" key="9">
    <source>
        <dbReference type="ARBA" id="ARBA00023012"/>
    </source>
</evidence>
<keyword evidence="9" id="KW-0902">Two-component regulatory system</keyword>
<dbReference type="GO" id="GO:0005886">
    <property type="term" value="C:plasma membrane"/>
    <property type="evidence" value="ECO:0007669"/>
    <property type="project" value="TreeGrafter"/>
</dbReference>
<dbReference type="PANTHER" id="PTHR45436">
    <property type="entry name" value="SENSOR HISTIDINE KINASE YKOH"/>
    <property type="match status" value="1"/>
</dbReference>
<feature type="transmembrane region" description="Helical" evidence="11">
    <location>
        <begin position="12"/>
        <end position="32"/>
    </location>
</feature>
<accession>A0A2H9VNS4</accession>
<dbReference type="InterPro" id="IPR036097">
    <property type="entry name" value="HisK_dim/P_sf"/>
</dbReference>
<evidence type="ECO:0000256" key="11">
    <source>
        <dbReference type="SAM" id="Phobius"/>
    </source>
</evidence>
<evidence type="ECO:0000256" key="1">
    <source>
        <dbReference type="ARBA" id="ARBA00000085"/>
    </source>
</evidence>
<name>A0A2H9VNS4_9SPHI</name>
<feature type="transmembrane region" description="Helical" evidence="11">
    <location>
        <begin position="157"/>
        <end position="177"/>
    </location>
</feature>
<evidence type="ECO:0000313" key="15">
    <source>
        <dbReference type="Proteomes" id="UP000242687"/>
    </source>
</evidence>
<evidence type="ECO:0000256" key="10">
    <source>
        <dbReference type="ARBA" id="ARBA00023136"/>
    </source>
</evidence>
<proteinExistence type="predicted"/>
<reference evidence="14 15" key="1">
    <citation type="submission" date="2017-11" db="EMBL/GenBank/DDBJ databases">
        <title>Genomic Encyclopedia of Archaeal and Bacterial Type Strains, Phase II (KMG-II): From Individual Species to Whole Genera.</title>
        <authorList>
            <person name="Goeker M."/>
        </authorList>
    </citation>
    <scope>NUCLEOTIDE SEQUENCE [LARGE SCALE GENOMIC DNA]</scope>
    <source>
        <strain evidence="14 15">DSM 28175</strain>
    </source>
</reference>
<dbReference type="InterPro" id="IPR005467">
    <property type="entry name" value="His_kinase_dom"/>
</dbReference>
<keyword evidence="8 11" id="KW-1133">Transmembrane helix</keyword>
<dbReference type="InterPro" id="IPR003661">
    <property type="entry name" value="HisK_dim/P_dom"/>
</dbReference>
<keyword evidence="15" id="KW-1185">Reference proteome</keyword>
<evidence type="ECO:0000256" key="8">
    <source>
        <dbReference type="ARBA" id="ARBA00022989"/>
    </source>
</evidence>
<feature type="domain" description="Histidine kinase" evidence="12">
    <location>
        <begin position="240"/>
        <end position="453"/>
    </location>
</feature>
<dbReference type="SMART" id="SM00387">
    <property type="entry name" value="HATPase_c"/>
    <property type="match status" value="1"/>
</dbReference>
<dbReference type="InterPro" id="IPR004358">
    <property type="entry name" value="Sig_transdc_His_kin-like_C"/>
</dbReference>
<comment type="catalytic activity">
    <reaction evidence="1">
        <text>ATP + protein L-histidine = ADP + protein N-phospho-L-histidine.</text>
        <dbReference type="EC" id="2.7.13.3"/>
    </reaction>
</comment>
<feature type="domain" description="HAMP" evidence="13">
    <location>
        <begin position="178"/>
        <end position="232"/>
    </location>
</feature>
<evidence type="ECO:0000256" key="2">
    <source>
        <dbReference type="ARBA" id="ARBA00004370"/>
    </source>
</evidence>
<dbReference type="Gene3D" id="6.10.340.10">
    <property type="match status" value="1"/>
</dbReference>
<evidence type="ECO:0000313" key="14">
    <source>
        <dbReference type="EMBL" id="PJJ79994.1"/>
    </source>
</evidence>
<evidence type="ECO:0000256" key="4">
    <source>
        <dbReference type="ARBA" id="ARBA00022553"/>
    </source>
</evidence>
<evidence type="ECO:0000256" key="3">
    <source>
        <dbReference type="ARBA" id="ARBA00012438"/>
    </source>
</evidence>
<keyword evidence="6 11" id="KW-0812">Transmembrane</keyword>
<organism evidence="14 15">
    <name type="scientific">Mucilaginibacter auburnensis</name>
    <dbReference type="NCBI Taxonomy" id="1457233"/>
    <lineage>
        <taxon>Bacteria</taxon>
        <taxon>Pseudomonadati</taxon>
        <taxon>Bacteroidota</taxon>
        <taxon>Sphingobacteriia</taxon>
        <taxon>Sphingobacteriales</taxon>
        <taxon>Sphingobacteriaceae</taxon>
        <taxon>Mucilaginibacter</taxon>
    </lineage>
</organism>
<keyword evidence="4" id="KW-0597">Phosphoprotein</keyword>
<dbReference type="SMART" id="SM00304">
    <property type="entry name" value="HAMP"/>
    <property type="match status" value="1"/>
</dbReference>
<sequence>MAIKVRDRLVLQFTLMFGILLSVVFIFIYVFLNRSRAAYFFYQLDERAVNVAEFYLAQDNVSPQKFKEVQKKFPRSLTNETFRIYDQQLKPVLVSEDSIRWSRKFLSEVDKKGTVHFYMGNKQVAGMRYADNSGKFIFVVSALDKKGLDSMERLKEILFLAFFASLIITFFMGRFFARISLSPIISIRNDLLTIKANDLHRRLPISKIPKDEIDELCLSINQLLEHLQQSFENQQTFVANSSHELRTPLTSILGQAETTLVKERTPEEYQAALREIIESVVKLKDIITSLMELVQSNMDIGGFEKIRMDELIWEIADEFMLKYGEDKLVVRYELHDADTGVIYGNRRLLFISINNLLENALKFSDGKAPDLLVTDDSDRVILTIADEGIGIETDEIDKIFQPFYRSKKASKFPGSGIGLSLSQNIFKLHNALVAVQSEVNRGTVFTIAFNKLRVN</sequence>
<comment type="subcellular location">
    <subcellularLocation>
        <location evidence="2">Membrane</location>
    </subcellularLocation>
</comment>
<dbReference type="Gene3D" id="1.10.287.130">
    <property type="match status" value="1"/>
</dbReference>
<dbReference type="CDD" id="cd06225">
    <property type="entry name" value="HAMP"/>
    <property type="match status" value="1"/>
</dbReference>
<dbReference type="OrthoDB" id="594725at2"/>
<dbReference type="PANTHER" id="PTHR45436:SF5">
    <property type="entry name" value="SENSOR HISTIDINE KINASE TRCS"/>
    <property type="match status" value="1"/>
</dbReference>
<dbReference type="SUPFAM" id="SSF47384">
    <property type="entry name" value="Homodimeric domain of signal transducing histidine kinase"/>
    <property type="match status" value="1"/>
</dbReference>
<dbReference type="AlphaFoldDB" id="A0A2H9VNS4"/>
<dbReference type="Pfam" id="PF00512">
    <property type="entry name" value="HisKA"/>
    <property type="match status" value="1"/>
</dbReference>
<keyword evidence="5" id="KW-0808">Transferase</keyword>
<dbReference type="SUPFAM" id="SSF55874">
    <property type="entry name" value="ATPase domain of HSP90 chaperone/DNA topoisomerase II/histidine kinase"/>
    <property type="match status" value="1"/>
</dbReference>
<dbReference type="PROSITE" id="PS50885">
    <property type="entry name" value="HAMP"/>
    <property type="match status" value="1"/>
</dbReference>
<dbReference type="RefSeq" id="WP_100342296.1">
    <property type="nucleotide sequence ID" value="NZ_PGFJ01000002.1"/>
</dbReference>
<evidence type="ECO:0000256" key="5">
    <source>
        <dbReference type="ARBA" id="ARBA00022679"/>
    </source>
</evidence>
<dbReference type="InterPro" id="IPR050428">
    <property type="entry name" value="TCS_sensor_his_kinase"/>
</dbReference>
<dbReference type="InterPro" id="IPR036890">
    <property type="entry name" value="HATPase_C_sf"/>
</dbReference>
<evidence type="ECO:0000259" key="13">
    <source>
        <dbReference type="PROSITE" id="PS50885"/>
    </source>
</evidence>
<dbReference type="SMART" id="SM00388">
    <property type="entry name" value="HisKA"/>
    <property type="match status" value="1"/>
</dbReference>
<evidence type="ECO:0000256" key="7">
    <source>
        <dbReference type="ARBA" id="ARBA00022777"/>
    </source>
</evidence>
<dbReference type="GO" id="GO:0000155">
    <property type="term" value="F:phosphorelay sensor kinase activity"/>
    <property type="evidence" value="ECO:0007669"/>
    <property type="project" value="InterPro"/>
</dbReference>
<comment type="caution">
    <text evidence="14">The sequence shown here is derived from an EMBL/GenBank/DDBJ whole genome shotgun (WGS) entry which is preliminary data.</text>
</comment>
<dbReference type="Pfam" id="PF02518">
    <property type="entry name" value="HATPase_c"/>
    <property type="match status" value="1"/>
</dbReference>
<protein>
    <recommendedName>
        <fullName evidence="3">histidine kinase</fullName>
        <ecNumber evidence="3">2.7.13.3</ecNumber>
    </recommendedName>
</protein>
<dbReference type="InterPro" id="IPR003660">
    <property type="entry name" value="HAMP_dom"/>
</dbReference>
<dbReference type="InterPro" id="IPR003594">
    <property type="entry name" value="HATPase_dom"/>
</dbReference>
<evidence type="ECO:0000259" key="12">
    <source>
        <dbReference type="PROSITE" id="PS50109"/>
    </source>
</evidence>
<dbReference type="EMBL" id="PGFJ01000002">
    <property type="protein sequence ID" value="PJJ79994.1"/>
    <property type="molecule type" value="Genomic_DNA"/>
</dbReference>
<dbReference type="Proteomes" id="UP000242687">
    <property type="component" value="Unassembled WGS sequence"/>
</dbReference>
<dbReference type="EC" id="2.7.13.3" evidence="3"/>